<dbReference type="EMBL" id="JBEDNZ010000026">
    <property type="protein sequence ID" value="KAL0810289.1"/>
    <property type="molecule type" value="Genomic_DNA"/>
</dbReference>
<keyword evidence="1" id="KW-1133">Transmembrane helix</keyword>
<keyword evidence="1" id="KW-0472">Membrane</keyword>
<evidence type="ECO:0000313" key="2">
    <source>
        <dbReference type="EMBL" id="KAL0810289.1"/>
    </source>
</evidence>
<dbReference type="InterPro" id="IPR017850">
    <property type="entry name" value="Alkaline_phosphatase_core_sf"/>
</dbReference>
<dbReference type="InterPro" id="IPR004245">
    <property type="entry name" value="DUF229"/>
</dbReference>
<accession>A0ABD0S895</accession>
<dbReference type="PANTHER" id="PTHR10974:SF73">
    <property type="entry name" value="FI21235P1"/>
    <property type="match status" value="1"/>
</dbReference>
<gene>
    <name evidence="2" type="ORF">ABMA28_010448</name>
</gene>
<evidence type="ECO:0000313" key="3">
    <source>
        <dbReference type="Proteomes" id="UP001549921"/>
    </source>
</evidence>
<dbReference type="PANTHER" id="PTHR10974">
    <property type="entry name" value="FI08016P-RELATED"/>
    <property type="match status" value="1"/>
</dbReference>
<protein>
    <submittedName>
        <fullName evidence="2">Uncharacterized protein</fullName>
    </submittedName>
</protein>
<dbReference type="Gene3D" id="3.40.720.10">
    <property type="entry name" value="Alkaline Phosphatase, subunit A"/>
    <property type="match status" value="1"/>
</dbReference>
<dbReference type="CDD" id="cd16021">
    <property type="entry name" value="ALP_like"/>
    <property type="match status" value="1"/>
</dbReference>
<dbReference type="SUPFAM" id="SSF53649">
    <property type="entry name" value="Alkaline phosphatase-like"/>
    <property type="match status" value="1"/>
</dbReference>
<name>A0ABD0S895_LOXSC</name>
<keyword evidence="1" id="KW-0812">Transmembrane</keyword>
<dbReference type="Proteomes" id="UP001549921">
    <property type="component" value="Unassembled WGS sequence"/>
</dbReference>
<evidence type="ECO:0000256" key="1">
    <source>
        <dbReference type="SAM" id="Phobius"/>
    </source>
</evidence>
<feature type="transmembrane region" description="Helical" evidence="1">
    <location>
        <begin position="12"/>
        <end position="28"/>
    </location>
</feature>
<reference evidence="2 3" key="1">
    <citation type="submission" date="2024-06" db="EMBL/GenBank/DDBJ databases">
        <title>A chromosome-level genome assembly of beet webworm, Loxostege sticticalis.</title>
        <authorList>
            <person name="Zhang Y."/>
        </authorList>
    </citation>
    <scope>NUCLEOTIDE SEQUENCE [LARGE SCALE GENOMIC DNA]</scope>
    <source>
        <strain evidence="2">AQ028</strain>
        <tissue evidence="2">Male pupae</tissue>
    </source>
</reference>
<organism evidence="2 3">
    <name type="scientific">Loxostege sticticalis</name>
    <name type="common">Beet webworm moth</name>
    <dbReference type="NCBI Taxonomy" id="481309"/>
    <lineage>
        <taxon>Eukaryota</taxon>
        <taxon>Metazoa</taxon>
        <taxon>Ecdysozoa</taxon>
        <taxon>Arthropoda</taxon>
        <taxon>Hexapoda</taxon>
        <taxon>Insecta</taxon>
        <taxon>Pterygota</taxon>
        <taxon>Neoptera</taxon>
        <taxon>Endopterygota</taxon>
        <taxon>Lepidoptera</taxon>
        <taxon>Glossata</taxon>
        <taxon>Ditrysia</taxon>
        <taxon>Pyraloidea</taxon>
        <taxon>Crambidae</taxon>
        <taxon>Pyraustinae</taxon>
        <taxon>Loxostege</taxon>
    </lineage>
</organism>
<proteinExistence type="predicted"/>
<dbReference type="Pfam" id="PF02995">
    <property type="entry name" value="DUF229"/>
    <property type="match status" value="1"/>
</dbReference>
<comment type="caution">
    <text evidence="2">The sequence shown here is derived from an EMBL/GenBank/DDBJ whole genome shotgun (WGS) entry which is preliminary data.</text>
</comment>
<dbReference type="AlphaFoldDB" id="A0ABD0S895"/>
<dbReference type="FunFam" id="3.40.720.10:FF:000017">
    <property type="entry name" value="Predicted protein"/>
    <property type="match status" value="1"/>
</dbReference>
<sequence length="641" mass="74327">MIKKLYPSRRYQVFFIIVIVSLFLNFYPRKQEITREIIQNNLLEAMKFEKGMGCELPILDPFSREAMQFVKNQAPIVCKGKDWVKCYFSECKVVKEILDIYTHIVCTYQDIIYKTDKVYEFGTPVDVYDEKPYILKSSDHVKIHCRGLYYTHLHSRQPSSWIGLGVGFRNSVRPVTPSPENRDSINVLIFGFDSMSKNGFIRRMPKTHRYVTEVLKVTILQGYNIVGDATVAALFPLLTGNNELEMPEYRKYKTNRTVDVKDFLFYKVKQHGYRTAYFEDTPKWGTFQNRFNGFNEQPTDHYLRSFFVVEESMETFQQYCSGDTPRHRLMMNITDQFLSFNTTKRFIFTFMADVSHDDFNMIKNADEATVEFLKTFKEKGRTKDTLLVFMGDHGSRYAEIRKTLQGRLEERLPLMAILLPDDLLATRPSAQEALEGNSRVLTTPYDIHATVLDAMDLIQYMPNYTVPGADMPRAMSLLKPIPKNRSCSEAGIQPHWCACVSWDSVSPKDPMYGRAAEALLDFINRLTEPVRSQCVLRTLTSISWVMKQQPNRKVMEFIETNNYLGAFGSSVKPEQENYQVRMTVGPGNGVFEGTVTYITKSNYFLVKSTDISRTNRYGHNPDCIHLTHPHLNMFCYCKDQL</sequence>